<comment type="caution">
    <text evidence="9">The sequence shown here is derived from an EMBL/GenBank/DDBJ whole genome shotgun (WGS) entry which is preliminary data.</text>
</comment>
<dbReference type="InterPro" id="IPR017441">
    <property type="entry name" value="Protein_kinase_ATP_BS"/>
</dbReference>
<keyword evidence="7" id="KW-0812">Transmembrane</keyword>
<dbReference type="Proteomes" id="UP000609651">
    <property type="component" value="Unassembled WGS sequence"/>
</dbReference>
<dbReference type="PROSITE" id="PS50011">
    <property type="entry name" value="PROTEIN_KINASE_DOM"/>
    <property type="match status" value="1"/>
</dbReference>
<dbReference type="PROSITE" id="PS00108">
    <property type="entry name" value="PROTEIN_KINASE_ST"/>
    <property type="match status" value="1"/>
</dbReference>
<dbReference type="SUPFAM" id="SSF56112">
    <property type="entry name" value="Protein kinase-like (PK-like)"/>
    <property type="match status" value="1"/>
</dbReference>
<keyword evidence="2 5" id="KW-0547">Nucleotide-binding</keyword>
<accession>A0ABX1VHD3</accession>
<dbReference type="GO" id="GO:0004674">
    <property type="term" value="F:protein serine/threonine kinase activity"/>
    <property type="evidence" value="ECO:0007669"/>
    <property type="project" value="UniProtKB-EC"/>
</dbReference>
<dbReference type="CDD" id="cd14014">
    <property type="entry name" value="STKc_PknB_like"/>
    <property type="match status" value="1"/>
</dbReference>
<evidence type="ECO:0000256" key="3">
    <source>
        <dbReference type="ARBA" id="ARBA00022777"/>
    </source>
</evidence>
<dbReference type="Gene3D" id="3.30.200.20">
    <property type="entry name" value="Phosphorylase Kinase, domain 1"/>
    <property type="match status" value="1"/>
</dbReference>
<dbReference type="PANTHER" id="PTHR43289">
    <property type="entry name" value="MITOGEN-ACTIVATED PROTEIN KINASE KINASE KINASE 20-RELATED"/>
    <property type="match status" value="1"/>
</dbReference>
<sequence length="510" mass="54589">MADADAATPPEEAGDSPGRPDSPPPAPQTTAGSKAKTAGSRARTHADRSSAVGKLAAVAAGRSLGRFQIKGVVGHGGMGTIYRAFDPTLDRYVALKVPRFDAAGDPALRQQFLKEARAAAAVSHPHLVEVYEAGTITEEDGSGERCYIATELCEGPDLAKWLEQRTEPVPPTTAAALLIPMAEAVHQCHAVGVVHRDLKPANVLLDAPDPRPTESGGGDAALPFVPKVSDFGVARVLEESAAATRTSQAVGTPLYMSPEQAGERLEEIGPATDVWALGAILYETLTGRPPFDAGTTLGLLKQIDGDDPPPPRALRPGLPAGLDAICMKCLRKRPDERYASAADLAADLTAWQEGRAVSARRFCWRDRFATWSRRPARIRDAAMLAIVWNAALASGIALMAMDIGFGWETPLPEYDEFLGEAMKITIAHYAIALIAWRMLLGARWAYWICFASAVVCEYIVVNGLFFGGGGGFSMYRDLPVAKYLVLVTLTTAFTAQLTLFLLSLRARSVR</sequence>
<evidence type="ECO:0000256" key="7">
    <source>
        <dbReference type="SAM" id="Phobius"/>
    </source>
</evidence>
<evidence type="ECO:0000256" key="2">
    <source>
        <dbReference type="ARBA" id="ARBA00022741"/>
    </source>
</evidence>
<proteinExistence type="predicted"/>
<evidence type="ECO:0000313" key="10">
    <source>
        <dbReference type="Proteomes" id="UP000609651"/>
    </source>
</evidence>
<keyword evidence="10" id="KW-1185">Reference proteome</keyword>
<organism evidence="9 10">
    <name type="scientific">Alienimonas chondri</name>
    <dbReference type="NCBI Taxonomy" id="2681879"/>
    <lineage>
        <taxon>Bacteria</taxon>
        <taxon>Pseudomonadati</taxon>
        <taxon>Planctomycetota</taxon>
        <taxon>Planctomycetia</taxon>
        <taxon>Planctomycetales</taxon>
        <taxon>Planctomycetaceae</taxon>
        <taxon>Alienimonas</taxon>
    </lineage>
</organism>
<dbReference type="PROSITE" id="PS00107">
    <property type="entry name" value="PROTEIN_KINASE_ATP"/>
    <property type="match status" value="1"/>
</dbReference>
<evidence type="ECO:0000256" key="4">
    <source>
        <dbReference type="ARBA" id="ARBA00022840"/>
    </source>
</evidence>
<keyword evidence="7" id="KW-0472">Membrane</keyword>
<feature type="transmembrane region" description="Helical" evidence="7">
    <location>
        <begin position="421"/>
        <end position="439"/>
    </location>
</feature>
<dbReference type="Pfam" id="PF00069">
    <property type="entry name" value="Pkinase"/>
    <property type="match status" value="1"/>
</dbReference>
<feature type="domain" description="Protein kinase" evidence="8">
    <location>
        <begin position="67"/>
        <end position="352"/>
    </location>
</feature>
<name>A0ABX1VHD3_9PLAN</name>
<keyword evidence="1 9" id="KW-0808">Transferase</keyword>
<dbReference type="PANTHER" id="PTHR43289:SF34">
    <property type="entry name" value="SERINE_THREONINE-PROTEIN KINASE YBDM-RELATED"/>
    <property type="match status" value="1"/>
</dbReference>
<feature type="transmembrane region" description="Helical" evidence="7">
    <location>
        <begin position="480"/>
        <end position="504"/>
    </location>
</feature>
<feature type="binding site" evidence="5">
    <location>
        <position position="96"/>
    </location>
    <ligand>
        <name>ATP</name>
        <dbReference type="ChEBI" id="CHEBI:30616"/>
    </ligand>
</feature>
<dbReference type="RefSeq" id="WP_171189448.1">
    <property type="nucleotide sequence ID" value="NZ_WTPX01000164.1"/>
</dbReference>
<feature type="transmembrane region" description="Helical" evidence="7">
    <location>
        <begin position="446"/>
        <end position="468"/>
    </location>
</feature>
<dbReference type="Gene3D" id="1.10.510.10">
    <property type="entry name" value="Transferase(Phosphotransferase) domain 1"/>
    <property type="match status" value="1"/>
</dbReference>
<dbReference type="EC" id="2.7.11.1" evidence="9"/>
<feature type="region of interest" description="Disordered" evidence="6">
    <location>
        <begin position="1"/>
        <end position="52"/>
    </location>
</feature>
<evidence type="ECO:0000313" key="9">
    <source>
        <dbReference type="EMBL" id="NNJ27538.1"/>
    </source>
</evidence>
<evidence type="ECO:0000259" key="8">
    <source>
        <dbReference type="PROSITE" id="PS50011"/>
    </source>
</evidence>
<gene>
    <name evidence="9" type="primary">pknD_21</name>
    <name evidence="9" type="ORF">LzC2_36430</name>
</gene>
<dbReference type="InterPro" id="IPR000719">
    <property type="entry name" value="Prot_kinase_dom"/>
</dbReference>
<feature type="transmembrane region" description="Helical" evidence="7">
    <location>
        <begin position="381"/>
        <end position="401"/>
    </location>
</feature>
<evidence type="ECO:0000256" key="6">
    <source>
        <dbReference type="SAM" id="MobiDB-lite"/>
    </source>
</evidence>
<keyword evidence="4 5" id="KW-0067">ATP-binding</keyword>
<evidence type="ECO:0000256" key="5">
    <source>
        <dbReference type="PROSITE-ProRule" id="PRU10141"/>
    </source>
</evidence>
<keyword evidence="3 9" id="KW-0418">Kinase</keyword>
<dbReference type="SMART" id="SM00220">
    <property type="entry name" value="S_TKc"/>
    <property type="match status" value="1"/>
</dbReference>
<protein>
    <submittedName>
        <fullName evidence="9">Serine/threonine-protein kinase PknD</fullName>
        <ecNumber evidence="9">2.7.11.1</ecNumber>
    </submittedName>
</protein>
<keyword evidence="7" id="KW-1133">Transmembrane helix</keyword>
<reference evidence="9 10" key="1">
    <citation type="journal article" date="2020" name="Syst. Appl. Microbiol.">
        <title>Alienimonas chondri sp. nov., a novel planctomycete isolated from the biofilm of the red alga Chondrus crispus.</title>
        <authorList>
            <person name="Vitorino I."/>
            <person name="Albuquerque L."/>
            <person name="Wiegand S."/>
            <person name="Kallscheuer N."/>
            <person name="da Costa M.S."/>
            <person name="Lobo-da-Cunha A."/>
            <person name="Jogler C."/>
            <person name="Lage O.M."/>
        </authorList>
    </citation>
    <scope>NUCLEOTIDE SEQUENCE [LARGE SCALE GENOMIC DNA]</scope>
    <source>
        <strain evidence="9 10">LzC2</strain>
    </source>
</reference>
<evidence type="ECO:0000256" key="1">
    <source>
        <dbReference type="ARBA" id="ARBA00022679"/>
    </source>
</evidence>
<dbReference type="InterPro" id="IPR008271">
    <property type="entry name" value="Ser/Thr_kinase_AS"/>
</dbReference>
<dbReference type="InterPro" id="IPR011009">
    <property type="entry name" value="Kinase-like_dom_sf"/>
</dbReference>
<feature type="compositionally biased region" description="Low complexity" evidence="6">
    <location>
        <begin position="1"/>
        <end position="19"/>
    </location>
</feature>
<dbReference type="EMBL" id="WTPX01000164">
    <property type="protein sequence ID" value="NNJ27538.1"/>
    <property type="molecule type" value="Genomic_DNA"/>
</dbReference>